<reference evidence="2" key="3">
    <citation type="submission" date="2025-09" db="UniProtKB">
        <authorList>
            <consortium name="Ensembl"/>
        </authorList>
    </citation>
    <scope>IDENTIFICATION</scope>
</reference>
<dbReference type="InterPro" id="IPR015661">
    <property type="entry name" value="Bub1/Mad3"/>
</dbReference>
<feature type="region of interest" description="Disordered" evidence="1">
    <location>
        <begin position="258"/>
        <end position="288"/>
    </location>
</feature>
<evidence type="ECO:0008006" key="4">
    <source>
        <dbReference type="Google" id="ProtNLM"/>
    </source>
</evidence>
<protein>
    <recommendedName>
        <fullName evidence="4">Protein kinase domain-containing protein</fullName>
    </recommendedName>
</protein>
<sequence length="589" mass="64581">MAEGLMLQVGSSVYRPSANRCESLQTCVSRGMGPQNEGGDNLRSEYCKELLMRGGVELSFEELRAERCFQNRDGQMDEKLRHLTDLREQLTQELEEKNRILLTWRMSQQQVLDETSSFQHRDSDKPLAAASFQIYDDSQSQPDAAQPAGGSEPSPNELLDDVFLRPDERGLCLKVQCPRPGAVVPSGLSQSCSQTGDATRSGPCPSSKDRRRGTTEDLQTLVHSRPPSVPQNPLSSIPEKLSPIQETSVEASSLTSLGGLSAGNCSPLEKDQDQGQEEMGHSLSPAVGGVVDPCDPNMRWWLLDLCDVSSSADLHSECGPLPAVEENSCLQLGGAVYLIFSRVVGGGSFSVYKGATGDDYVFIKVDSCSVPWDFHQFNRLKKGSSSTAALPLVSCFLFLDGCITVYTSPLEHMFTELSECDPCDLSVGHKAIGLLQLVSQLHSCRLLHTALQPHILNCSHRGFLSPDQVFPVDWSSSVDLDLQQDVKSVQQLPSAQTYISLGLLDPTAPPELVDLVGVAETVHVLLTSSKMTLVKDDGGWTAERFGGQEPCDMFSRMWRRFFRLLLNADGRSPPSVLTELTEQLLTLYH</sequence>
<feature type="region of interest" description="Disordered" evidence="1">
    <location>
        <begin position="183"/>
        <end position="238"/>
    </location>
</feature>
<feature type="compositionally biased region" description="Polar residues" evidence="1">
    <location>
        <begin position="187"/>
        <end position="198"/>
    </location>
</feature>
<organism evidence="2 3">
    <name type="scientific">Anabas testudineus</name>
    <name type="common">Climbing perch</name>
    <name type="synonym">Anthias testudineus</name>
    <dbReference type="NCBI Taxonomy" id="64144"/>
    <lineage>
        <taxon>Eukaryota</taxon>
        <taxon>Metazoa</taxon>
        <taxon>Chordata</taxon>
        <taxon>Craniata</taxon>
        <taxon>Vertebrata</taxon>
        <taxon>Euteleostomi</taxon>
        <taxon>Actinopterygii</taxon>
        <taxon>Neopterygii</taxon>
        <taxon>Teleostei</taxon>
        <taxon>Neoteleostei</taxon>
        <taxon>Acanthomorphata</taxon>
        <taxon>Anabantaria</taxon>
        <taxon>Anabantiformes</taxon>
        <taxon>Anabantoidei</taxon>
        <taxon>Anabantidae</taxon>
        <taxon>Anabas</taxon>
    </lineage>
</organism>
<dbReference type="OrthoDB" id="248495at2759"/>
<dbReference type="GeneTree" id="ENSGT00940000158912"/>
<dbReference type="PANTHER" id="PTHR14030">
    <property type="entry name" value="MITOTIC CHECKPOINT SERINE/THREONINE-PROTEIN KINASE BUB1"/>
    <property type="match status" value="1"/>
</dbReference>
<dbReference type="GO" id="GO:0005634">
    <property type="term" value="C:nucleus"/>
    <property type="evidence" value="ECO:0007669"/>
    <property type="project" value="TreeGrafter"/>
</dbReference>
<dbReference type="Ensembl" id="ENSATET00000072130.2">
    <property type="protein sequence ID" value="ENSATEP00000051909.1"/>
    <property type="gene ID" value="ENSATEG00000026941.2"/>
</dbReference>
<name>A0A7N6AP61_ANATE</name>
<dbReference type="GO" id="GO:0007094">
    <property type="term" value="P:mitotic spindle assembly checkpoint signaling"/>
    <property type="evidence" value="ECO:0007669"/>
    <property type="project" value="InterPro"/>
</dbReference>
<dbReference type="Proteomes" id="UP000265040">
    <property type="component" value="Chromosome 24"/>
</dbReference>
<feature type="region of interest" description="Disordered" evidence="1">
    <location>
        <begin position="137"/>
        <end position="159"/>
    </location>
</feature>
<proteinExistence type="predicted"/>
<reference evidence="2" key="1">
    <citation type="submission" date="2021-04" db="EMBL/GenBank/DDBJ databases">
        <authorList>
            <consortium name="Wellcome Sanger Institute Data Sharing"/>
        </authorList>
    </citation>
    <scope>NUCLEOTIDE SEQUENCE [LARGE SCALE GENOMIC DNA]</scope>
</reference>
<dbReference type="AlphaFoldDB" id="A0A7N6AP61"/>
<evidence type="ECO:0000256" key="1">
    <source>
        <dbReference type="SAM" id="MobiDB-lite"/>
    </source>
</evidence>
<dbReference type="FunCoup" id="A0A7N6AP61">
    <property type="interactions" value="85"/>
</dbReference>
<dbReference type="Gene3D" id="1.10.510.10">
    <property type="entry name" value="Transferase(Phosphotransferase) domain 1"/>
    <property type="match status" value="1"/>
</dbReference>
<evidence type="ECO:0000313" key="2">
    <source>
        <dbReference type="Ensembl" id="ENSATEP00000051909.1"/>
    </source>
</evidence>
<dbReference type="GO" id="GO:0051754">
    <property type="term" value="P:meiotic sister chromatid cohesion, centromeric"/>
    <property type="evidence" value="ECO:0007669"/>
    <property type="project" value="TreeGrafter"/>
</dbReference>
<dbReference type="InParanoid" id="A0A7N6AP61"/>
<dbReference type="GO" id="GO:0004672">
    <property type="term" value="F:protein kinase activity"/>
    <property type="evidence" value="ECO:0007669"/>
    <property type="project" value="TreeGrafter"/>
</dbReference>
<dbReference type="PANTHER" id="PTHR14030:SF25">
    <property type="entry name" value="MITOTIC CHECKPOINT SERINE_THREONINE-PROTEIN KINASE BUB1 BETA"/>
    <property type="match status" value="1"/>
</dbReference>
<accession>A0A7N6AP61</accession>
<keyword evidence="3" id="KW-1185">Reference proteome</keyword>
<reference evidence="2" key="2">
    <citation type="submission" date="2025-08" db="UniProtKB">
        <authorList>
            <consortium name="Ensembl"/>
        </authorList>
    </citation>
    <scope>IDENTIFICATION</scope>
</reference>
<evidence type="ECO:0000313" key="3">
    <source>
        <dbReference type="Proteomes" id="UP000265040"/>
    </source>
</evidence>